<gene>
    <name evidence="1" type="ORF">HaLaN_00827</name>
</gene>
<comment type="caution">
    <text evidence="1">The sequence shown here is derived from an EMBL/GenBank/DDBJ whole genome shotgun (WGS) entry which is preliminary data.</text>
</comment>
<evidence type="ECO:0000313" key="2">
    <source>
        <dbReference type="Proteomes" id="UP000485058"/>
    </source>
</evidence>
<dbReference type="Proteomes" id="UP000485058">
    <property type="component" value="Unassembled WGS sequence"/>
</dbReference>
<dbReference type="EMBL" id="BLLF01000028">
    <property type="protein sequence ID" value="GFH06231.1"/>
    <property type="molecule type" value="Genomic_DNA"/>
</dbReference>
<protein>
    <submittedName>
        <fullName evidence="1">Uncharacterized protein</fullName>
    </submittedName>
</protein>
<evidence type="ECO:0000313" key="1">
    <source>
        <dbReference type="EMBL" id="GFH06231.1"/>
    </source>
</evidence>
<name>A0A699YA77_HAELA</name>
<proteinExistence type="predicted"/>
<reference evidence="1 2" key="1">
    <citation type="submission" date="2020-02" db="EMBL/GenBank/DDBJ databases">
        <title>Draft genome sequence of Haematococcus lacustris strain NIES-144.</title>
        <authorList>
            <person name="Morimoto D."/>
            <person name="Nakagawa S."/>
            <person name="Yoshida T."/>
            <person name="Sawayama S."/>
        </authorList>
    </citation>
    <scope>NUCLEOTIDE SEQUENCE [LARGE SCALE GENOMIC DNA]</scope>
    <source>
        <strain evidence="1 2">NIES-144</strain>
    </source>
</reference>
<organism evidence="1 2">
    <name type="scientific">Haematococcus lacustris</name>
    <name type="common">Green alga</name>
    <name type="synonym">Haematococcus pluvialis</name>
    <dbReference type="NCBI Taxonomy" id="44745"/>
    <lineage>
        <taxon>Eukaryota</taxon>
        <taxon>Viridiplantae</taxon>
        <taxon>Chlorophyta</taxon>
        <taxon>core chlorophytes</taxon>
        <taxon>Chlorophyceae</taxon>
        <taxon>CS clade</taxon>
        <taxon>Chlamydomonadales</taxon>
        <taxon>Haematococcaceae</taxon>
        <taxon>Haematococcus</taxon>
    </lineage>
</organism>
<dbReference type="AlphaFoldDB" id="A0A699YA77"/>
<keyword evidence="2" id="KW-1185">Reference proteome</keyword>
<accession>A0A699YA77</accession>
<sequence>MAASHVDGHSLHGGVHRDLAAEVYGTVHARKPHPQPSATAEPPGLKCCCRLKPCLAAAVPCPTLDPTLHPVLTLTPCAPCPCLAGPGAHHPAAPNPLEYHHGDAYPPAGDWEGGGHHYNEHLDPLDHVGRPSRGAARGQGLWFWGGR</sequence>